<gene>
    <name evidence="1" type="ORF">PILCRDRAFT_90506</name>
</gene>
<reference evidence="1 2" key="1">
    <citation type="submission" date="2014-04" db="EMBL/GenBank/DDBJ databases">
        <authorList>
            <consortium name="DOE Joint Genome Institute"/>
            <person name="Kuo A."/>
            <person name="Tarkka M."/>
            <person name="Buscot F."/>
            <person name="Kohler A."/>
            <person name="Nagy L.G."/>
            <person name="Floudas D."/>
            <person name="Copeland A."/>
            <person name="Barry K.W."/>
            <person name="Cichocki N."/>
            <person name="Veneault-Fourrey C."/>
            <person name="LaButti K."/>
            <person name="Lindquist E.A."/>
            <person name="Lipzen A."/>
            <person name="Lundell T."/>
            <person name="Morin E."/>
            <person name="Murat C."/>
            <person name="Sun H."/>
            <person name="Tunlid A."/>
            <person name="Henrissat B."/>
            <person name="Grigoriev I.V."/>
            <person name="Hibbett D.S."/>
            <person name="Martin F."/>
            <person name="Nordberg H.P."/>
            <person name="Cantor M.N."/>
            <person name="Hua S.X."/>
        </authorList>
    </citation>
    <scope>NUCLEOTIDE SEQUENCE [LARGE SCALE GENOMIC DNA]</scope>
    <source>
        <strain evidence="1 2">F 1598</strain>
    </source>
</reference>
<organism evidence="1 2">
    <name type="scientific">Piloderma croceum (strain F 1598)</name>
    <dbReference type="NCBI Taxonomy" id="765440"/>
    <lineage>
        <taxon>Eukaryota</taxon>
        <taxon>Fungi</taxon>
        <taxon>Dikarya</taxon>
        <taxon>Basidiomycota</taxon>
        <taxon>Agaricomycotina</taxon>
        <taxon>Agaricomycetes</taxon>
        <taxon>Agaricomycetidae</taxon>
        <taxon>Atheliales</taxon>
        <taxon>Atheliaceae</taxon>
        <taxon>Piloderma</taxon>
    </lineage>
</organism>
<evidence type="ECO:0000313" key="2">
    <source>
        <dbReference type="Proteomes" id="UP000054166"/>
    </source>
</evidence>
<dbReference type="HOGENOM" id="CLU_702290_0_0_1"/>
<dbReference type="InParanoid" id="A0A0C3FFM6"/>
<dbReference type="Proteomes" id="UP000054166">
    <property type="component" value="Unassembled WGS sequence"/>
</dbReference>
<dbReference type="EMBL" id="KN833014">
    <property type="protein sequence ID" value="KIM78756.1"/>
    <property type="molecule type" value="Genomic_DNA"/>
</dbReference>
<sequence length="393" mass="43977">MHLILLGHWSCKVECVEGVQRVVMMLNLKGWGAALERTSGRQGVSPQMADTECTHLISLGCEKMRGGEWCRENMWGEVEIKIEVVGPPVGENKWEVGGFTLNGRYQAHLLDISEPWKMRGVECKESMWGEVETNIEVVGPWIGENEREVGGFTPNSRYQTHVLSISGPWKMRGWRCRGSMWSKVETKIEVVGPQVGENEWEVGGGGFHPEQKRGARSMWGEVESEIEVVPQVGKKEWEVGGFMQIPSGCTLYCWAQKMRGRGCKGIMWVKTEIEVVGPWVGENKREVGDALNIAGPWKMGGRGCKESMWGKVESEIEVGPWVGENKQKVGGFTPNSGYRADALNIAGPQEMKGRGYKGIMWVETEIEVVGPWVGENKQEVGFHPEWWIPSPCA</sequence>
<keyword evidence="2" id="KW-1185">Reference proteome</keyword>
<dbReference type="AlphaFoldDB" id="A0A0C3FFM6"/>
<protein>
    <submittedName>
        <fullName evidence="1">Uncharacterized protein</fullName>
    </submittedName>
</protein>
<reference evidence="2" key="2">
    <citation type="submission" date="2015-01" db="EMBL/GenBank/DDBJ databases">
        <title>Evolutionary Origins and Diversification of the Mycorrhizal Mutualists.</title>
        <authorList>
            <consortium name="DOE Joint Genome Institute"/>
            <consortium name="Mycorrhizal Genomics Consortium"/>
            <person name="Kohler A."/>
            <person name="Kuo A."/>
            <person name="Nagy L.G."/>
            <person name="Floudas D."/>
            <person name="Copeland A."/>
            <person name="Barry K.W."/>
            <person name="Cichocki N."/>
            <person name="Veneault-Fourrey C."/>
            <person name="LaButti K."/>
            <person name="Lindquist E.A."/>
            <person name="Lipzen A."/>
            <person name="Lundell T."/>
            <person name="Morin E."/>
            <person name="Murat C."/>
            <person name="Riley R."/>
            <person name="Ohm R."/>
            <person name="Sun H."/>
            <person name="Tunlid A."/>
            <person name="Henrissat B."/>
            <person name="Grigoriev I.V."/>
            <person name="Hibbett D.S."/>
            <person name="Martin F."/>
        </authorList>
    </citation>
    <scope>NUCLEOTIDE SEQUENCE [LARGE SCALE GENOMIC DNA]</scope>
    <source>
        <strain evidence="2">F 1598</strain>
    </source>
</reference>
<proteinExistence type="predicted"/>
<name>A0A0C3FFM6_PILCF</name>
<evidence type="ECO:0000313" key="1">
    <source>
        <dbReference type="EMBL" id="KIM78756.1"/>
    </source>
</evidence>
<accession>A0A0C3FFM6</accession>